<dbReference type="FunCoup" id="E3MM79">
    <property type="interactions" value="487"/>
</dbReference>
<dbReference type="InterPro" id="IPR001810">
    <property type="entry name" value="F-box_dom"/>
</dbReference>
<dbReference type="Pfam" id="PF00646">
    <property type="entry name" value="F-box"/>
    <property type="match status" value="2"/>
</dbReference>
<sequence length="851" mass="99270">MPPLLSNCPIDIRALILYDNSQWKTPEKSLKGYEKLCEAFGTEPMSYKDYEHFFNIHSEEAYYSKYCKRCLPLPDIRGCILSDVINEKTAEKSLNDLYEAFKEHKIVKEDLDYWYKRFENGHLFTRVTFSDLPYDVLYEIVGKCDLRTLLELRNVSCGLRTIVDQKAPPFTEIYLNFIKDGIDILTKHKWSPLQQLMFRELKFLLQNPRLRLKTFHIETNIPADHVQVLLDLGTIPACRRDKARLLNLLHSLDYQIHVESCSIRAESEEEFIGVLQCFKPETLQKLAIRDGYLRGHSINRIAEMDQWKHAKHLKLVGVNLPSIEHFLHFTTIGTSSHAFSVEDLVHLCNGLSESINFESYTMRTRERLDTEAIKEALNLQQTTSPGIYSIPNSNLLVEFIYYLKMIDSPLSSPSDLRDLIIYDIHQWKTTDKSYEIYEKLCEVLGKEAISYNAYEYWFNRYLKESYYSAKNGRTYRVGNLKVCILADVIDGRSTENSYRDLCEAFGNDKIDKDFHYDRYDDYGFEAHRHALIKAERSVNTTLPDTYNDHDLTFSNLPEDVVTEIVDRCDLKSYLNLRIVSQSLQTIVDKRPPPCTDIEIIVRDDYIQLEANKEILVDSCPIELTNFRHCSLFLIEKRVFRDLEALLKNPKLRLKSFRFDSNSSLHHTYWNNVMDVNAATRNYYMLFLKMLDSLNSKIHAEQCTIKSALEKHVKRILPCFKPGTLKKLELNHSCLMSEMNRIVKTDQWKLAKHLKLHGFITLSVEHFIHFSTFDVQTISMKDQGRLCENLSKSINFESCNIETTDYLDIERIKNALTPRPSAAPGSYYIPNSNLVIQFSIGHSVNKIFIRKL</sequence>
<name>E3MM79_CAERE</name>
<dbReference type="eggNOG" id="ENOG502TK37">
    <property type="taxonomic scope" value="Eukaryota"/>
</dbReference>
<dbReference type="InterPro" id="IPR041426">
    <property type="entry name" value="Mos1_HTH"/>
</dbReference>
<evidence type="ECO:0000259" key="1">
    <source>
        <dbReference type="PROSITE" id="PS50181"/>
    </source>
</evidence>
<dbReference type="STRING" id="31234.E3MM79"/>
<reference evidence="2" key="1">
    <citation type="submission" date="2007-07" db="EMBL/GenBank/DDBJ databases">
        <title>PCAP assembly of the Caenorhabditis remanei genome.</title>
        <authorList>
            <consortium name="The Caenorhabditis remanei Sequencing Consortium"/>
            <person name="Wilson R.K."/>
        </authorList>
    </citation>
    <scope>NUCLEOTIDE SEQUENCE [LARGE SCALE GENOMIC DNA]</scope>
    <source>
        <strain evidence="2">PB4641</strain>
    </source>
</reference>
<dbReference type="EMBL" id="DS268456">
    <property type="protein sequence ID" value="EFP04797.1"/>
    <property type="molecule type" value="Genomic_DNA"/>
</dbReference>
<dbReference type="InterPro" id="IPR002900">
    <property type="entry name" value="DUF38/FTH_CAE_spp"/>
</dbReference>
<accession>E3MM79</accession>
<dbReference type="HOGENOM" id="CLU_335318_0_0_1"/>
<dbReference type="Pfam" id="PF17906">
    <property type="entry name" value="HTH_48"/>
    <property type="match status" value="2"/>
</dbReference>
<evidence type="ECO:0000313" key="2">
    <source>
        <dbReference type="EMBL" id="EFP04797.1"/>
    </source>
</evidence>
<gene>
    <name evidence="2" type="ORF">CRE_30017</name>
</gene>
<protein>
    <recommendedName>
        <fullName evidence="1">F-box domain-containing protein</fullName>
    </recommendedName>
</protein>
<feature type="domain" description="F-box" evidence="1">
    <location>
        <begin position="126"/>
        <end position="177"/>
    </location>
</feature>
<dbReference type="InterPro" id="IPR040161">
    <property type="entry name" value="FB224"/>
</dbReference>
<dbReference type="SMART" id="SM00256">
    <property type="entry name" value="FBOX"/>
    <property type="match status" value="2"/>
</dbReference>
<dbReference type="Proteomes" id="UP000008281">
    <property type="component" value="Unassembled WGS sequence"/>
</dbReference>
<proteinExistence type="predicted"/>
<dbReference type="PANTHER" id="PTHR23015">
    <property type="entry name" value="UNCHARACTERIZED C.ELEGANS PROTEIN"/>
    <property type="match status" value="1"/>
</dbReference>
<dbReference type="PANTHER" id="PTHR23015:SF4">
    <property type="entry name" value="DUF38 DOMAIN-CONTAINING PROTEIN-RELATED"/>
    <property type="match status" value="1"/>
</dbReference>
<dbReference type="AlphaFoldDB" id="E3MM79"/>
<dbReference type="CDD" id="cd22150">
    <property type="entry name" value="F-box_CeFBXA-like"/>
    <property type="match status" value="2"/>
</dbReference>
<keyword evidence="3" id="KW-1185">Reference proteome</keyword>
<dbReference type="PROSITE" id="PS50181">
    <property type="entry name" value="FBOX"/>
    <property type="match status" value="2"/>
</dbReference>
<dbReference type="OMA" id="VEYWVMM"/>
<dbReference type="InParanoid" id="E3MM79"/>
<dbReference type="Pfam" id="PF01827">
    <property type="entry name" value="FTH"/>
    <property type="match status" value="2"/>
</dbReference>
<organism evidence="3">
    <name type="scientific">Caenorhabditis remanei</name>
    <name type="common">Caenorhabditis vulgaris</name>
    <dbReference type="NCBI Taxonomy" id="31234"/>
    <lineage>
        <taxon>Eukaryota</taxon>
        <taxon>Metazoa</taxon>
        <taxon>Ecdysozoa</taxon>
        <taxon>Nematoda</taxon>
        <taxon>Chromadorea</taxon>
        <taxon>Rhabditida</taxon>
        <taxon>Rhabditina</taxon>
        <taxon>Rhabditomorpha</taxon>
        <taxon>Rhabditoidea</taxon>
        <taxon>Rhabditidae</taxon>
        <taxon>Peloderinae</taxon>
        <taxon>Caenorhabditis</taxon>
    </lineage>
</organism>
<evidence type="ECO:0000313" key="3">
    <source>
        <dbReference type="Proteomes" id="UP000008281"/>
    </source>
</evidence>
<feature type="domain" description="F-box" evidence="1">
    <location>
        <begin position="550"/>
        <end position="589"/>
    </location>
</feature>
<dbReference type="GO" id="GO:0045087">
    <property type="term" value="P:innate immune response"/>
    <property type="evidence" value="ECO:0007669"/>
    <property type="project" value="TreeGrafter"/>
</dbReference>